<organism evidence="2 3">
    <name type="scientific">Paralvinella palmiformis</name>
    <dbReference type="NCBI Taxonomy" id="53620"/>
    <lineage>
        <taxon>Eukaryota</taxon>
        <taxon>Metazoa</taxon>
        <taxon>Spiralia</taxon>
        <taxon>Lophotrochozoa</taxon>
        <taxon>Annelida</taxon>
        <taxon>Polychaeta</taxon>
        <taxon>Sedentaria</taxon>
        <taxon>Canalipalpata</taxon>
        <taxon>Terebellida</taxon>
        <taxon>Terebelliformia</taxon>
        <taxon>Alvinellidae</taxon>
        <taxon>Paralvinella</taxon>
    </lineage>
</organism>
<evidence type="ECO:0000313" key="3">
    <source>
        <dbReference type="Proteomes" id="UP001208570"/>
    </source>
</evidence>
<dbReference type="InterPro" id="IPR036168">
    <property type="entry name" value="AP2_Mu_C_sf"/>
</dbReference>
<gene>
    <name evidence="2" type="ORF">LSH36_635g00013</name>
</gene>
<sequence length="140" mass="15635">MYTVKVCQKTNATNVFTGAYKTHLFSVKVDLGPQDVIPDNLDKFCYVEYNMPNSTVSRAQVRSISVNPVEDENPDKWVHHLAKYEYKVAVEFSDKPPKPPVPEVTLPENCIAPIEVANTETVVEKPEAEESDSSDSSDSD</sequence>
<reference evidence="2" key="1">
    <citation type="journal article" date="2023" name="Mol. Biol. Evol.">
        <title>Third-Generation Sequencing Reveals the Adaptive Role of the Epigenome in Three Deep-Sea Polychaetes.</title>
        <authorList>
            <person name="Perez M."/>
            <person name="Aroh O."/>
            <person name="Sun Y."/>
            <person name="Lan Y."/>
            <person name="Juniper S.K."/>
            <person name="Young C.R."/>
            <person name="Angers B."/>
            <person name="Qian P.Y."/>
        </authorList>
    </citation>
    <scope>NUCLEOTIDE SEQUENCE</scope>
    <source>
        <strain evidence="2">P08H-3</strain>
    </source>
</reference>
<comment type="caution">
    <text evidence="2">The sequence shown here is derived from an EMBL/GenBank/DDBJ whole genome shotgun (WGS) entry which is preliminary data.</text>
</comment>
<dbReference type="AlphaFoldDB" id="A0AAD9J470"/>
<dbReference type="EMBL" id="JAODUP010000635">
    <property type="protein sequence ID" value="KAK2146058.1"/>
    <property type="molecule type" value="Genomic_DNA"/>
</dbReference>
<protein>
    <submittedName>
        <fullName evidence="2">Uncharacterized protein</fullName>
    </submittedName>
</protein>
<feature type="region of interest" description="Disordered" evidence="1">
    <location>
        <begin position="117"/>
        <end position="140"/>
    </location>
</feature>
<name>A0AAD9J470_9ANNE</name>
<proteinExistence type="predicted"/>
<dbReference type="SUPFAM" id="SSF49447">
    <property type="entry name" value="Second domain of Mu2 adaptin subunit (ap50) of ap2 adaptor"/>
    <property type="match status" value="1"/>
</dbReference>
<keyword evidence="3" id="KW-1185">Reference proteome</keyword>
<dbReference type="Proteomes" id="UP001208570">
    <property type="component" value="Unassembled WGS sequence"/>
</dbReference>
<feature type="compositionally biased region" description="Acidic residues" evidence="1">
    <location>
        <begin position="129"/>
        <end position="140"/>
    </location>
</feature>
<evidence type="ECO:0000313" key="2">
    <source>
        <dbReference type="EMBL" id="KAK2146058.1"/>
    </source>
</evidence>
<evidence type="ECO:0000256" key="1">
    <source>
        <dbReference type="SAM" id="MobiDB-lite"/>
    </source>
</evidence>
<accession>A0AAD9J470</accession>